<gene>
    <name evidence="1" type="ORF">LTR37_007091</name>
</gene>
<protein>
    <submittedName>
        <fullName evidence="1">Uncharacterized protein</fullName>
    </submittedName>
</protein>
<dbReference type="Proteomes" id="UP001281147">
    <property type="component" value="Unassembled WGS sequence"/>
</dbReference>
<organism evidence="1 2">
    <name type="scientific">Vermiconidia calcicola</name>
    <dbReference type="NCBI Taxonomy" id="1690605"/>
    <lineage>
        <taxon>Eukaryota</taxon>
        <taxon>Fungi</taxon>
        <taxon>Dikarya</taxon>
        <taxon>Ascomycota</taxon>
        <taxon>Pezizomycotina</taxon>
        <taxon>Dothideomycetes</taxon>
        <taxon>Dothideomycetidae</taxon>
        <taxon>Mycosphaerellales</taxon>
        <taxon>Extremaceae</taxon>
        <taxon>Vermiconidia</taxon>
    </lineage>
</organism>
<name>A0ACC3NF13_9PEZI</name>
<accession>A0ACC3NF13</accession>
<evidence type="ECO:0000313" key="2">
    <source>
        <dbReference type="Proteomes" id="UP001281147"/>
    </source>
</evidence>
<sequence>MFNVVDDLANSTEHIVAGGYPANTMSSKRKRSSEASIAAPELDGVALAPPRLTTRSMSEGNRVTGDAAAEFCNERTARPAKKRKTTSEEATTEVVAATDVGTPVTPRKKRTTERTSISSTDADDEPPFVPTKKRKRIPAASGESVLSAAIEASAETTSTPAKRRKSIRTSTSSATIGSGEAADAPAKKSKRKLTATPNTLTGFKKFCWVLIQKPAEPQVAGPPSKKKRKKSSSDEDQFIETVDGDVIEGNQILAEFTPEYPPCVAKKEATRIQRAIGSQFCAAETSNNLTVVHQSVAIVSAMGAAASSTVRYRTWCTEDDWVEKERYDTEMLYIVRHQDDDCYADALEFYAAVERKSSPTKRPVPCYPVLSEVQYAAAKIGDMKVLQHIASISTEHDYQYRPEICLTTDGCWFPGVRDVHKRSHTSCAEGVRLHHTEEDTFELMCQSHNYERPVLSNEPVWFHQEYVDSLRTWGEMRVLIANVADPNGVRGKSGHIVGVFHTKYLGEDGKTKIACLTSRTLPQHTPFAAFGGKVKLEDIERFALYVHRRLRERPDWETNFESLENGVRLDIGISADFRPFVVEITREWYGDHFCGWSEHPNCAGINALAAARFARYGVPKVKPK</sequence>
<comment type="caution">
    <text evidence="1">The sequence shown here is derived from an EMBL/GenBank/DDBJ whole genome shotgun (WGS) entry which is preliminary data.</text>
</comment>
<dbReference type="EMBL" id="JAUTXU010000048">
    <property type="protein sequence ID" value="KAK3715603.1"/>
    <property type="molecule type" value="Genomic_DNA"/>
</dbReference>
<keyword evidence="2" id="KW-1185">Reference proteome</keyword>
<evidence type="ECO:0000313" key="1">
    <source>
        <dbReference type="EMBL" id="KAK3715603.1"/>
    </source>
</evidence>
<reference evidence="1" key="1">
    <citation type="submission" date="2023-07" db="EMBL/GenBank/DDBJ databases">
        <title>Black Yeasts Isolated from many extreme environments.</title>
        <authorList>
            <person name="Coleine C."/>
            <person name="Stajich J.E."/>
            <person name="Selbmann L."/>
        </authorList>
    </citation>
    <scope>NUCLEOTIDE SEQUENCE</scope>
    <source>
        <strain evidence="1">CCFEE 5714</strain>
    </source>
</reference>
<proteinExistence type="predicted"/>